<dbReference type="Proteomes" id="UP000193200">
    <property type="component" value="Unassembled WGS sequence"/>
</dbReference>
<name>A0A1Y5RAS0_9PROT</name>
<dbReference type="EMBL" id="FWFR01000001">
    <property type="protein sequence ID" value="SLN12359.1"/>
    <property type="molecule type" value="Genomic_DNA"/>
</dbReference>
<reference evidence="1 2" key="1">
    <citation type="submission" date="2017-03" db="EMBL/GenBank/DDBJ databases">
        <authorList>
            <person name="Afonso C.L."/>
            <person name="Miller P.J."/>
            <person name="Scott M.A."/>
            <person name="Spackman E."/>
            <person name="Goraichik I."/>
            <person name="Dimitrov K.M."/>
            <person name="Suarez D.L."/>
            <person name="Swayne D.E."/>
        </authorList>
    </citation>
    <scope>NUCLEOTIDE SEQUENCE [LARGE SCALE GENOMIC DNA]</scope>
    <source>
        <strain evidence="1 2">CECT 7691</strain>
    </source>
</reference>
<gene>
    <name evidence="1" type="ORF">OCH7691_00150</name>
</gene>
<evidence type="ECO:0000313" key="2">
    <source>
        <dbReference type="Proteomes" id="UP000193200"/>
    </source>
</evidence>
<dbReference type="AlphaFoldDB" id="A0A1Y5RAS0"/>
<dbReference type="RefSeq" id="WP_085881520.1">
    <property type="nucleotide sequence ID" value="NZ_FWFR01000001.1"/>
</dbReference>
<proteinExistence type="predicted"/>
<organism evidence="1 2">
    <name type="scientific">Oceanibacterium hippocampi</name>
    <dbReference type="NCBI Taxonomy" id="745714"/>
    <lineage>
        <taxon>Bacteria</taxon>
        <taxon>Pseudomonadati</taxon>
        <taxon>Pseudomonadota</taxon>
        <taxon>Alphaproteobacteria</taxon>
        <taxon>Sneathiellales</taxon>
        <taxon>Sneathiellaceae</taxon>
        <taxon>Oceanibacterium</taxon>
    </lineage>
</organism>
<evidence type="ECO:0000313" key="1">
    <source>
        <dbReference type="EMBL" id="SLN12359.1"/>
    </source>
</evidence>
<sequence>MLDVDQFRSSVVVPVLTALGLNSPAAQNLLLGTAAVESRFRYLRQLNGGPALGLYQMEPTTERDIWDRFLAYRSRLRSMVRGFLVGEGPSPERHLQLIWNLAYATAMCRVHYFRVAEPLPAADDAEALGHYWKLHYNTRAGAGDVGGFVSAYRRLVRGRKPSGNADP</sequence>
<dbReference type="InParanoid" id="A0A1Y5RAS0"/>
<keyword evidence="2" id="KW-1185">Reference proteome</keyword>
<protein>
    <submittedName>
        <fullName evidence="1">Uncharacterized protein</fullName>
    </submittedName>
</protein>
<dbReference type="OrthoDB" id="7355818at2"/>
<accession>A0A1Y5RAS0</accession>